<dbReference type="EnsemblPlants" id="OPUNC04G08310.1">
    <property type="protein sequence ID" value="OPUNC04G08310.1"/>
    <property type="gene ID" value="OPUNC04G08310"/>
</dbReference>
<sequence length="117" mass="13672">MAVNFFDLWQLAEEGNVPPRAVAGVVATLPHRSILDRGIIIQKGFFPVYHHGEGMLLVLDYEQLYRYNEQTRVIEEVVVNLELELEYERQDGSKYTTLEYKHYLPCPVLEKIYSKII</sequence>
<name>A0A0E0KPR0_ORYPU</name>
<dbReference type="AlphaFoldDB" id="A0A0E0KPR0"/>
<proteinExistence type="predicted"/>
<evidence type="ECO:0000313" key="1">
    <source>
        <dbReference type="EnsemblPlants" id="OPUNC04G08310.1"/>
    </source>
</evidence>
<protein>
    <submittedName>
        <fullName evidence="1">Uncharacterized protein</fullName>
    </submittedName>
</protein>
<dbReference type="Proteomes" id="UP000026962">
    <property type="component" value="Chromosome 4"/>
</dbReference>
<organism evidence="1">
    <name type="scientific">Oryza punctata</name>
    <name type="common">Red rice</name>
    <dbReference type="NCBI Taxonomy" id="4537"/>
    <lineage>
        <taxon>Eukaryota</taxon>
        <taxon>Viridiplantae</taxon>
        <taxon>Streptophyta</taxon>
        <taxon>Embryophyta</taxon>
        <taxon>Tracheophyta</taxon>
        <taxon>Spermatophyta</taxon>
        <taxon>Magnoliopsida</taxon>
        <taxon>Liliopsida</taxon>
        <taxon>Poales</taxon>
        <taxon>Poaceae</taxon>
        <taxon>BOP clade</taxon>
        <taxon>Oryzoideae</taxon>
        <taxon>Oryzeae</taxon>
        <taxon>Oryzinae</taxon>
        <taxon>Oryza</taxon>
    </lineage>
</organism>
<evidence type="ECO:0000313" key="2">
    <source>
        <dbReference type="Proteomes" id="UP000026962"/>
    </source>
</evidence>
<reference evidence="1" key="2">
    <citation type="submission" date="2018-05" db="EMBL/GenBank/DDBJ databases">
        <title>OpunRS2 (Oryza punctata Reference Sequence Version 2).</title>
        <authorList>
            <person name="Zhang J."/>
            <person name="Kudrna D."/>
            <person name="Lee S."/>
            <person name="Talag J."/>
            <person name="Welchert J."/>
            <person name="Wing R.A."/>
        </authorList>
    </citation>
    <scope>NUCLEOTIDE SEQUENCE [LARGE SCALE GENOMIC DNA]</scope>
</reference>
<dbReference type="HOGENOM" id="CLU_2088739_0_0_1"/>
<reference evidence="1" key="1">
    <citation type="submission" date="2015-04" db="UniProtKB">
        <authorList>
            <consortium name="EnsemblPlants"/>
        </authorList>
    </citation>
    <scope>IDENTIFICATION</scope>
</reference>
<dbReference type="Gramene" id="OPUNC04G08310.1">
    <property type="protein sequence ID" value="OPUNC04G08310.1"/>
    <property type="gene ID" value="OPUNC04G08310"/>
</dbReference>
<dbReference type="STRING" id="4537.A0A0E0KPR0"/>
<keyword evidence="2" id="KW-1185">Reference proteome</keyword>
<accession>A0A0E0KPR0</accession>